<evidence type="ECO:0000313" key="3">
    <source>
        <dbReference type="Proteomes" id="UP000039046"/>
    </source>
</evidence>
<organism evidence="2 3">
    <name type="scientific">[Torrubiella] hemipterigena</name>
    <dbReference type="NCBI Taxonomy" id="1531966"/>
    <lineage>
        <taxon>Eukaryota</taxon>
        <taxon>Fungi</taxon>
        <taxon>Dikarya</taxon>
        <taxon>Ascomycota</taxon>
        <taxon>Pezizomycotina</taxon>
        <taxon>Sordariomycetes</taxon>
        <taxon>Hypocreomycetidae</taxon>
        <taxon>Hypocreales</taxon>
        <taxon>Clavicipitaceae</taxon>
        <taxon>Clavicipitaceae incertae sedis</taxon>
        <taxon>'Torrubiella' clade</taxon>
    </lineage>
</organism>
<proteinExistence type="predicted"/>
<dbReference type="Proteomes" id="UP000039046">
    <property type="component" value="Unassembled WGS sequence"/>
</dbReference>
<accession>A0A0A1SS91</accession>
<protein>
    <recommendedName>
        <fullName evidence="4">Granulins domain-containing protein</fullName>
    </recommendedName>
</protein>
<feature type="chain" id="PRO_5001978645" description="Granulins domain-containing protein" evidence="1">
    <location>
        <begin position="19"/>
        <end position="102"/>
    </location>
</feature>
<gene>
    <name evidence="2" type="ORF">VHEMI03319</name>
</gene>
<dbReference type="HOGENOM" id="CLU_2279410_0_0_1"/>
<dbReference type="AlphaFoldDB" id="A0A0A1SS91"/>
<keyword evidence="3" id="KW-1185">Reference proteome</keyword>
<evidence type="ECO:0000256" key="1">
    <source>
        <dbReference type="SAM" id="SignalP"/>
    </source>
</evidence>
<dbReference type="OrthoDB" id="4627356at2759"/>
<name>A0A0A1SS91_9HYPO</name>
<evidence type="ECO:0000313" key="2">
    <source>
        <dbReference type="EMBL" id="CEJ83955.1"/>
    </source>
</evidence>
<dbReference type="EMBL" id="CDHN01000002">
    <property type="protein sequence ID" value="CEJ83955.1"/>
    <property type="molecule type" value="Genomic_DNA"/>
</dbReference>
<feature type="signal peptide" evidence="1">
    <location>
        <begin position="1"/>
        <end position="18"/>
    </location>
</feature>
<reference evidence="2 3" key="1">
    <citation type="journal article" date="2015" name="Genome Announc.">
        <title>Draft Genome Sequence and Gene Annotation of the Entomopathogenic Fungus Verticillium hemipterigenum.</title>
        <authorList>
            <person name="Horn F."/>
            <person name="Habel A."/>
            <person name="Scharf D.H."/>
            <person name="Dworschak J."/>
            <person name="Brakhage A.A."/>
            <person name="Guthke R."/>
            <person name="Hertweck C."/>
            <person name="Linde J."/>
        </authorList>
    </citation>
    <scope>NUCLEOTIDE SEQUENCE [LARGE SCALE GENOMIC DNA]</scope>
</reference>
<keyword evidence="1" id="KW-0732">Signal</keyword>
<evidence type="ECO:0008006" key="4">
    <source>
        <dbReference type="Google" id="ProtNLM"/>
    </source>
</evidence>
<sequence length="102" mass="11062">MKFTIAILAAALGAQATSQRVAAKDGQITENTTAQNPSVEGVPHFQGNMRFMTHGYCPRDHPMACPDGVNCCRDGFPWCCPTFCCPDDYAYCGMDGRCYASP</sequence>